<feature type="region of interest" description="Disordered" evidence="1">
    <location>
        <begin position="36"/>
        <end position="85"/>
    </location>
</feature>
<sequence length="85" mass="9429">MAPAKTCRPHYRTPCQRRNADAGVQHSLPDACLGHIGGDLTKEGGNHAHERTRSESIRQAERDVDGRGTGRKKRAWNPQDKDDEG</sequence>
<protein>
    <submittedName>
        <fullName evidence="2">Uncharacterized protein</fullName>
    </submittedName>
</protein>
<proteinExistence type="predicted"/>
<evidence type="ECO:0000313" key="2">
    <source>
        <dbReference type="EMBL" id="WEW59731.1"/>
    </source>
</evidence>
<gene>
    <name evidence="2" type="ORF">PRK78_005211</name>
</gene>
<reference evidence="2" key="1">
    <citation type="submission" date="2023-03" db="EMBL/GenBank/DDBJ databases">
        <title>Emydomyces testavorans Genome Sequence.</title>
        <authorList>
            <person name="Hoyer L."/>
        </authorList>
    </citation>
    <scope>NUCLEOTIDE SEQUENCE</scope>
    <source>
        <strain evidence="2">16-2883</strain>
    </source>
</reference>
<feature type="compositionally biased region" description="Basic and acidic residues" evidence="1">
    <location>
        <begin position="40"/>
        <end position="68"/>
    </location>
</feature>
<accession>A0AAF0DJ80</accession>
<dbReference type="EMBL" id="CP120629">
    <property type="protein sequence ID" value="WEW59731.1"/>
    <property type="molecule type" value="Genomic_DNA"/>
</dbReference>
<organism evidence="2 3">
    <name type="scientific">Emydomyces testavorans</name>
    <dbReference type="NCBI Taxonomy" id="2070801"/>
    <lineage>
        <taxon>Eukaryota</taxon>
        <taxon>Fungi</taxon>
        <taxon>Dikarya</taxon>
        <taxon>Ascomycota</taxon>
        <taxon>Pezizomycotina</taxon>
        <taxon>Eurotiomycetes</taxon>
        <taxon>Eurotiomycetidae</taxon>
        <taxon>Onygenales</taxon>
        <taxon>Nannizziopsiaceae</taxon>
        <taxon>Emydomyces</taxon>
    </lineage>
</organism>
<name>A0AAF0DJ80_9EURO</name>
<dbReference type="AlphaFoldDB" id="A0AAF0DJ80"/>
<evidence type="ECO:0000313" key="3">
    <source>
        <dbReference type="Proteomes" id="UP001219355"/>
    </source>
</evidence>
<dbReference type="Proteomes" id="UP001219355">
    <property type="component" value="Chromosome 3"/>
</dbReference>
<keyword evidence="3" id="KW-1185">Reference proteome</keyword>
<evidence type="ECO:0000256" key="1">
    <source>
        <dbReference type="SAM" id="MobiDB-lite"/>
    </source>
</evidence>